<proteinExistence type="predicted"/>
<reference evidence="1" key="1">
    <citation type="submission" date="2017-08" db="EMBL/GenBank/DDBJ databases">
        <authorList>
            <person name="Polle J.E."/>
            <person name="Barry K."/>
            <person name="Cushman J."/>
            <person name="Schmutz J."/>
            <person name="Tran D."/>
            <person name="Hathwaick L.T."/>
            <person name="Yim W.C."/>
            <person name="Jenkins J."/>
            <person name="Mckie-Krisberg Z.M."/>
            <person name="Prochnik S."/>
            <person name="Lindquist E."/>
            <person name="Dockter R.B."/>
            <person name="Adam C."/>
            <person name="Molina H."/>
            <person name="Bunkerborg J."/>
            <person name="Jin E."/>
            <person name="Buchheim M."/>
            <person name="Magnuson J."/>
        </authorList>
    </citation>
    <scope>NUCLEOTIDE SEQUENCE</scope>
    <source>
        <strain evidence="1">CCAP 19/18</strain>
    </source>
</reference>
<accession>A0ABQ7H4E9</accession>
<name>A0ABQ7H4E9_DUNSA</name>
<keyword evidence="2" id="KW-1185">Reference proteome</keyword>
<dbReference type="Proteomes" id="UP000815325">
    <property type="component" value="Unassembled WGS sequence"/>
</dbReference>
<organism evidence="1 2">
    <name type="scientific">Dunaliella salina</name>
    <name type="common">Green alga</name>
    <name type="synonym">Protococcus salinus</name>
    <dbReference type="NCBI Taxonomy" id="3046"/>
    <lineage>
        <taxon>Eukaryota</taxon>
        <taxon>Viridiplantae</taxon>
        <taxon>Chlorophyta</taxon>
        <taxon>core chlorophytes</taxon>
        <taxon>Chlorophyceae</taxon>
        <taxon>CS clade</taxon>
        <taxon>Chlamydomonadales</taxon>
        <taxon>Dunaliellaceae</taxon>
        <taxon>Dunaliella</taxon>
    </lineage>
</organism>
<evidence type="ECO:0000313" key="2">
    <source>
        <dbReference type="Proteomes" id="UP000815325"/>
    </source>
</evidence>
<gene>
    <name evidence="1" type="ORF">DUNSADRAFT_11515</name>
</gene>
<protein>
    <submittedName>
        <fullName evidence="1">Uncharacterized protein</fullName>
    </submittedName>
</protein>
<evidence type="ECO:0000313" key="1">
    <source>
        <dbReference type="EMBL" id="KAF5841735.1"/>
    </source>
</evidence>
<sequence length="47" mass="5143">MPSKMDLAAIGVSLRVERAVPTKMMKAILFICEDVAQCGGDLMELIF</sequence>
<dbReference type="EMBL" id="MU069478">
    <property type="protein sequence ID" value="KAF5841735.1"/>
    <property type="molecule type" value="Genomic_DNA"/>
</dbReference>
<comment type="caution">
    <text evidence="1">The sequence shown here is derived from an EMBL/GenBank/DDBJ whole genome shotgun (WGS) entry which is preliminary data.</text>
</comment>